<dbReference type="EMBL" id="NUEL01000009">
    <property type="protein sequence ID" value="PEJ09665.1"/>
    <property type="molecule type" value="Genomic_DNA"/>
</dbReference>
<dbReference type="Proteomes" id="UP000220045">
    <property type="component" value="Unassembled WGS sequence"/>
</dbReference>
<name>A0A2A7W3M6_9BACI</name>
<proteinExistence type="predicted"/>
<sequence length="141" mass="15913">MENIFDVCIYIYDEFWFNTKRKGGGLLTIVFFAFLSLTQMFITVFGNAGMIFNIISLSLQLVSSGVIVPHDMFSKTYETIGELFPATYVANGYYTIIFWGVSLEKNIISLLVIILVIQLVAVITVSIKGIVKRRSHVVKEV</sequence>
<reference evidence="1 2" key="1">
    <citation type="submission" date="2017-09" db="EMBL/GenBank/DDBJ databases">
        <title>Large-scale bioinformatics analysis of Bacillus genomes uncovers conserved roles of natural products in bacterial physiology.</title>
        <authorList>
            <consortium name="Agbiome Team Llc"/>
            <person name="Bleich R.M."/>
            <person name="Grubbs K.J."/>
            <person name="Santa Maria K.C."/>
            <person name="Allen S.E."/>
            <person name="Farag S."/>
            <person name="Shank E.A."/>
            <person name="Bowers A."/>
        </authorList>
    </citation>
    <scope>NUCLEOTIDE SEQUENCE [LARGE SCALE GENOMIC DNA]</scope>
    <source>
        <strain evidence="1 2">AFS004017</strain>
    </source>
</reference>
<evidence type="ECO:0000313" key="2">
    <source>
        <dbReference type="Proteomes" id="UP000220045"/>
    </source>
</evidence>
<organism evidence="1 2">
    <name type="scientific">Bacillus wiedmannii</name>
    <dbReference type="NCBI Taxonomy" id="1890302"/>
    <lineage>
        <taxon>Bacteria</taxon>
        <taxon>Bacillati</taxon>
        <taxon>Bacillota</taxon>
        <taxon>Bacilli</taxon>
        <taxon>Bacillales</taxon>
        <taxon>Bacillaceae</taxon>
        <taxon>Bacillus</taxon>
        <taxon>Bacillus cereus group</taxon>
    </lineage>
</organism>
<protein>
    <submittedName>
        <fullName evidence="1">Uncharacterized protein</fullName>
    </submittedName>
</protein>
<comment type="caution">
    <text evidence="1">The sequence shown here is derived from an EMBL/GenBank/DDBJ whole genome shotgun (WGS) entry which is preliminary data.</text>
</comment>
<gene>
    <name evidence="1" type="ORF">CN684_07150</name>
</gene>
<evidence type="ECO:0000313" key="1">
    <source>
        <dbReference type="EMBL" id="PEJ09665.1"/>
    </source>
</evidence>
<accession>A0A2A7W3M6</accession>
<dbReference type="AlphaFoldDB" id="A0A2A7W3M6"/>